<feature type="compositionally biased region" description="Polar residues" evidence="1">
    <location>
        <begin position="54"/>
        <end position="64"/>
    </location>
</feature>
<feature type="compositionally biased region" description="Basic residues" evidence="1">
    <location>
        <begin position="135"/>
        <end position="147"/>
    </location>
</feature>
<feature type="compositionally biased region" description="Basic and acidic residues" evidence="1">
    <location>
        <begin position="66"/>
        <end position="76"/>
    </location>
</feature>
<reference evidence="2 3" key="1">
    <citation type="submission" date="2018-11" db="EMBL/GenBank/DDBJ databases">
        <authorList>
            <consortium name="Pathogen Informatics"/>
        </authorList>
    </citation>
    <scope>NUCLEOTIDE SEQUENCE [LARGE SCALE GENOMIC DNA]</scope>
</reference>
<feature type="region of interest" description="Disordered" evidence="1">
    <location>
        <begin position="54"/>
        <end position="86"/>
    </location>
</feature>
<sequence>MKKGSNEKRIAQDHAVRTRSPFCLNRYHLKTDDLDEINGPSDNVDFDETHRTVTQTMTDSSSSAVDKLDTDNDSNKSDSSPSPPSYAVFEDEYGNLVNPALNVIWPMRPRRGRYSLKEYRKQKQRFQKHSEQRRQNKKSRKCMKQSKRQLDVSHGHPPQQTKDNSSSIYVGVQSASSLRFILQPTEFRLFYMRPESMNSFNQMPVKMPLMLAYMSSSGKIYNFGFKRHEYGSESFWQLDLSGIEDREQPIFRSMSALIQYYKSFVIDRGDGKTEIFPMD</sequence>
<dbReference type="InParanoid" id="A0A3P7EGB8"/>
<dbReference type="OMA" id="FYMRPES"/>
<accession>A0A3P7EGB8</accession>
<gene>
    <name evidence="2" type="ORF">WBA_LOCUS11129</name>
</gene>
<feature type="compositionally biased region" description="Polar residues" evidence="1">
    <location>
        <begin position="158"/>
        <end position="167"/>
    </location>
</feature>
<protein>
    <submittedName>
        <fullName evidence="2">Uncharacterized protein</fullName>
    </submittedName>
</protein>
<organism evidence="2 3">
    <name type="scientific">Wuchereria bancrofti</name>
    <dbReference type="NCBI Taxonomy" id="6293"/>
    <lineage>
        <taxon>Eukaryota</taxon>
        <taxon>Metazoa</taxon>
        <taxon>Ecdysozoa</taxon>
        <taxon>Nematoda</taxon>
        <taxon>Chromadorea</taxon>
        <taxon>Rhabditida</taxon>
        <taxon>Spirurina</taxon>
        <taxon>Spiruromorpha</taxon>
        <taxon>Filarioidea</taxon>
        <taxon>Onchocercidae</taxon>
        <taxon>Wuchereria</taxon>
    </lineage>
</organism>
<dbReference type="OrthoDB" id="5809669at2759"/>
<dbReference type="Proteomes" id="UP000270924">
    <property type="component" value="Unassembled WGS sequence"/>
</dbReference>
<evidence type="ECO:0000313" key="3">
    <source>
        <dbReference type="Proteomes" id="UP000270924"/>
    </source>
</evidence>
<keyword evidence="3" id="KW-1185">Reference proteome</keyword>
<dbReference type="PANTHER" id="PTHR31128">
    <property type="entry name" value="PROTEIN CBR-CLEC-135-RELATED"/>
    <property type="match status" value="1"/>
</dbReference>
<proteinExistence type="predicted"/>
<dbReference type="AlphaFoldDB" id="A0A3P7EGB8"/>
<feature type="region of interest" description="Disordered" evidence="1">
    <location>
        <begin position="120"/>
        <end position="167"/>
    </location>
</feature>
<dbReference type="EMBL" id="UYWW01012277">
    <property type="protein sequence ID" value="VDM20243.1"/>
    <property type="molecule type" value="Genomic_DNA"/>
</dbReference>
<evidence type="ECO:0000256" key="1">
    <source>
        <dbReference type="SAM" id="MobiDB-lite"/>
    </source>
</evidence>
<name>A0A3P7EGB8_WUCBA</name>
<evidence type="ECO:0000313" key="2">
    <source>
        <dbReference type="EMBL" id="VDM20243.1"/>
    </source>
</evidence>